<feature type="transmembrane region" description="Helical" evidence="1">
    <location>
        <begin position="69"/>
        <end position="91"/>
    </location>
</feature>
<comment type="caution">
    <text evidence="2">The sequence shown here is derived from an EMBL/GenBank/DDBJ whole genome shotgun (WGS) entry which is preliminary data.</text>
</comment>
<dbReference type="Proteomes" id="UP000499080">
    <property type="component" value="Unassembled WGS sequence"/>
</dbReference>
<keyword evidence="3" id="KW-1185">Reference proteome</keyword>
<evidence type="ECO:0000313" key="2">
    <source>
        <dbReference type="EMBL" id="GBN02897.1"/>
    </source>
</evidence>
<protein>
    <submittedName>
        <fullName evidence="2">Uncharacterized protein</fullName>
    </submittedName>
</protein>
<gene>
    <name evidence="2" type="ORF">AVEN_86683_1</name>
</gene>
<keyword evidence="1" id="KW-1133">Transmembrane helix</keyword>
<sequence length="99" mass="11402">MVRLALDPFLSFLRLVYVRQTCSGFFSLAVGQYSRSCPHVKKTLPPRRMNSNVTPASAGKDTLFRRKKYTLFIIIIALHCVDKNTMLLYLLTAHLYPEH</sequence>
<accession>A0A4Y2KMS5</accession>
<keyword evidence="1" id="KW-0812">Transmembrane</keyword>
<dbReference type="EMBL" id="BGPR01115078">
    <property type="protein sequence ID" value="GBN02897.1"/>
    <property type="molecule type" value="Genomic_DNA"/>
</dbReference>
<keyword evidence="1" id="KW-0472">Membrane</keyword>
<dbReference type="AlphaFoldDB" id="A0A4Y2KMS5"/>
<proteinExistence type="predicted"/>
<organism evidence="2 3">
    <name type="scientific">Araneus ventricosus</name>
    <name type="common">Orbweaver spider</name>
    <name type="synonym">Epeira ventricosa</name>
    <dbReference type="NCBI Taxonomy" id="182803"/>
    <lineage>
        <taxon>Eukaryota</taxon>
        <taxon>Metazoa</taxon>
        <taxon>Ecdysozoa</taxon>
        <taxon>Arthropoda</taxon>
        <taxon>Chelicerata</taxon>
        <taxon>Arachnida</taxon>
        <taxon>Araneae</taxon>
        <taxon>Araneomorphae</taxon>
        <taxon>Entelegynae</taxon>
        <taxon>Araneoidea</taxon>
        <taxon>Araneidae</taxon>
        <taxon>Araneus</taxon>
    </lineage>
</organism>
<evidence type="ECO:0000313" key="3">
    <source>
        <dbReference type="Proteomes" id="UP000499080"/>
    </source>
</evidence>
<reference evidence="2 3" key="1">
    <citation type="journal article" date="2019" name="Sci. Rep.">
        <title>Orb-weaving spider Araneus ventricosus genome elucidates the spidroin gene catalogue.</title>
        <authorList>
            <person name="Kono N."/>
            <person name="Nakamura H."/>
            <person name="Ohtoshi R."/>
            <person name="Moran D.A.P."/>
            <person name="Shinohara A."/>
            <person name="Yoshida Y."/>
            <person name="Fujiwara M."/>
            <person name="Mori M."/>
            <person name="Tomita M."/>
            <person name="Arakawa K."/>
        </authorList>
    </citation>
    <scope>NUCLEOTIDE SEQUENCE [LARGE SCALE GENOMIC DNA]</scope>
</reference>
<name>A0A4Y2KMS5_ARAVE</name>
<evidence type="ECO:0000256" key="1">
    <source>
        <dbReference type="SAM" id="Phobius"/>
    </source>
</evidence>